<dbReference type="EMBL" id="BAABFX010000020">
    <property type="protein sequence ID" value="GAA4392612.1"/>
    <property type="molecule type" value="Genomic_DNA"/>
</dbReference>
<dbReference type="Pfam" id="PF01127">
    <property type="entry name" value="Sdh_cyt"/>
    <property type="match status" value="1"/>
</dbReference>
<protein>
    <submittedName>
        <fullName evidence="9">Succinate dehydrogenase cytochrome b subunit</fullName>
    </submittedName>
</protein>
<evidence type="ECO:0000256" key="7">
    <source>
        <dbReference type="ARBA" id="ARBA00023136"/>
    </source>
</evidence>
<keyword evidence="4" id="KW-0479">Metal-binding</keyword>
<feature type="transmembrane region" description="Helical" evidence="8">
    <location>
        <begin position="116"/>
        <end position="134"/>
    </location>
</feature>
<keyword evidence="10" id="KW-1185">Reference proteome</keyword>
<keyword evidence="2" id="KW-0349">Heme</keyword>
<evidence type="ECO:0000256" key="3">
    <source>
        <dbReference type="ARBA" id="ARBA00022692"/>
    </source>
</evidence>
<sequence>MATTTAPSRPATARRTTIALKTLMAGSGLVFVGYVLLHMYGNLKTLAGEEAFNTYAHHLRTFGEPILPYEGLLWIVRVVLIVAVIAHIYAAFSLWSRAGTARRTKYAAAKTAMRTAWMRWGGVFLIIFIIWHLLHFTIMKISVNPDAQGVDIEQNPYRLVVASFQVPWMTLIYLLALAALGLHLAHGVFSAQQTFGLTGTPAKYRRAKAIGHAVAALVVVGFAIPPLAILFGLIK</sequence>
<keyword evidence="7 8" id="KW-0472">Membrane</keyword>
<evidence type="ECO:0000256" key="4">
    <source>
        <dbReference type="ARBA" id="ARBA00022723"/>
    </source>
</evidence>
<evidence type="ECO:0000256" key="8">
    <source>
        <dbReference type="SAM" id="Phobius"/>
    </source>
</evidence>
<evidence type="ECO:0000256" key="6">
    <source>
        <dbReference type="ARBA" id="ARBA00023004"/>
    </source>
</evidence>
<feature type="transmembrane region" description="Helical" evidence="8">
    <location>
        <begin position="72"/>
        <end position="95"/>
    </location>
</feature>
<comment type="caution">
    <text evidence="9">The sequence shown here is derived from an EMBL/GenBank/DDBJ whole genome shotgun (WGS) entry which is preliminary data.</text>
</comment>
<accession>A0ABP8JLD5</accession>
<dbReference type="Gene3D" id="1.20.1300.10">
    <property type="entry name" value="Fumarate reductase/succinate dehydrogenase, transmembrane subunit"/>
    <property type="match status" value="1"/>
</dbReference>
<dbReference type="SUPFAM" id="SSF81343">
    <property type="entry name" value="Fumarate reductase respiratory complex transmembrane subunits"/>
    <property type="match status" value="1"/>
</dbReference>
<dbReference type="InterPro" id="IPR034804">
    <property type="entry name" value="SQR/QFR_C/D"/>
</dbReference>
<dbReference type="NCBIfam" id="TIGR02046">
    <property type="entry name" value="sdhC_b558_fam"/>
    <property type="match status" value="1"/>
</dbReference>
<evidence type="ECO:0000256" key="1">
    <source>
        <dbReference type="ARBA" id="ARBA00004370"/>
    </source>
</evidence>
<keyword evidence="5 8" id="KW-1133">Transmembrane helix</keyword>
<proteinExistence type="predicted"/>
<feature type="transmembrane region" description="Helical" evidence="8">
    <location>
        <begin position="210"/>
        <end position="234"/>
    </location>
</feature>
<dbReference type="InterPro" id="IPR000701">
    <property type="entry name" value="SuccDH_FuR_B_TM-su"/>
</dbReference>
<dbReference type="InterPro" id="IPR011138">
    <property type="entry name" value="Cytochrome_b-558"/>
</dbReference>
<comment type="subcellular location">
    <subcellularLocation>
        <location evidence="1">Membrane</location>
    </subcellularLocation>
</comment>
<gene>
    <name evidence="9" type="ORF">GCM10023153_11770</name>
</gene>
<name>A0ABP8JLD5_9MICO</name>
<evidence type="ECO:0000313" key="10">
    <source>
        <dbReference type="Proteomes" id="UP001500390"/>
    </source>
</evidence>
<keyword evidence="3 8" id="KW-0812">Transmembrane</keyword>
<feature type="transmembrane region" description="Helical" evidence="8">
    <location>
        <begin position="166"/>
        <end position="189"/>
    </location>
</feature>
<dbReference type="Proteomes" id="UP001500390">
    <property type="component" value="Unassembled WGS sequence"/>
</dbReference>
<dbReference type="RefSeq" id="WP_159903255.1">
    <property type="nucleotide sequence ID" value="NZ_BAABFX010000020.1"/>
</dbReference>
<evidence type="ECO:0000313" key="9">
    <source>
        <dbReference type="EMBL" id="GAA4392612.1"/>
    </source>
</evidence>
<evidence type="ECO:0000256" key="5">
    <source>
        <dbReference type="ARBA" id="ARBA00022989"/>
    </source>
</evidence>
<reference evidence="10" key="1">
    <citation type="journal article" date="2019" name="Int. J. Syst. Evol. Microbiol.">
        <title>The Global Catalogue of Microorganisms (GCM) 10K type strain sequencing project: providing services to taxonomists for standard genome sequencing and annotation.</title>
        <authorList>
            <consortium name="The Broad Institute Genomics Platform"/>
            <consortium name="The Broad Institute Genome Sequencing Center for Infectious Disease"/>
            <person name="Wu L."/>
            <person name="Ma J."/>
        </authorList>
    </citation>
    <scope>NUCLEOTIDE SEQUENCE [LARGE SCALE GENOMIC DNA]</scope>
    <source>
        <strain evidence="10">JCM 17738</strain>
    </source>
</reference>
<feature type="transmembrane region" description="Helical" evidence="8">
    <location>
        <begin position="18"/>
        <end position="37"/>
    </location>
</feature>
<dbReference type="CDD" id="cd03498">
    <property type="entry name" value="SQR_TypeB_2_TM"/>
    <property type="match status" value="1"/>
</dbReference>
<organism evidence="9 10">
    <name type="scientific">Ornithinibacter aureus</name>
    <dbReference type="NCBI Taxonomy" id="622664"/>
    <lineage>
        <taxon>Bacteria</taxon>
        <taxon>Bacillati</taxon>
        <taxon>Actinomycetota</taxon>
        <taxon>Actinomycetes</taxon>
        <taxon>Micrococcales</taxon>
        <taxon>Intrasporangiaceae</taxon>
        <taxon>Ornithinibacter</taxon>
    </lineage>
</organism>
<evidence type="ECO:0000256" key="2">
    <source>
        <dbReference type="ARBA" id="ARBA00022617"/>
    </source>
</evidence>
<keyword evidence="6" id="KW-0408">Iron</keyword>